<dbReference type="Gene3D" id="3.30.1390.10">
    <property type="match status" value="1"/>
</dbReference>
<dbReference type="PANTHER" id="PTHR45987">
    <property type="entry name" value="39S RIBOSOMAL PROTEIN L12"/>
    <property type="match status" value="1"/>
</dbReference>
<organism evidence="5 6">
    <name type="scientific">Phaseolus coccineus</name>
    <name type="common">Scarlet runner bean</name>
    <name type="synonym">Phaseolus multiflorus</name>
    <dbReference type="NCBI Taxonomy" id="3886"/>
    <lineage>
        <taxon>Eukaryota</taxon>
        <taxon>Viridiplantae</taxon>
        <taxon>Streptophyta</taxon>
        <taxon>Embryophyta</taxon>
        <taxon>Tracheophyta</taxon>
        <taxon>Spermatophyta</taxon>
        <taxon>Magnoliopsida</taxon>
        <taxon>eudicotyledons</taxon>
        <taxon>Gunneridae</taxon>
        <taxon>Pentapetalae</taxon>
        <taxon>rosids</taxon>
        <taxon>fabids</taxon>
        <taxon>Fabales</taxon>
        <taxon>Fabaceae</taxon>
        <taxon>Papilionoideae</taxon>
        <taxon>50 kb inversion clade</taxon>
        <taxon>NPAAA clade</taxon>
        <taxon>indigoferoid/millettioid clade</taxon>
        <taxon>Phaseoleae</taxon>
        <taxon>Phaseolus</taxon>
    </lineage>
</organism>
<evidence type="ECO:0000256" key="3">
    <source>
        <dbReference type="ARBA" id="ARBA00023274"/>
    </source>
</evidence>
<dbReference type="GO" id="GO:0006412">
    <property type="term" value="P:translation"/>
    <property type="evidence" value="ECO:0007669"/>
    <property type="project" value="InterPro"/>
</dbReference>
<dbReference type="GO" id="GO:1990904">
    <property type="term" value="C:ribonucleoprotein complex"/>
    <property type="evidence" value="ECO:0007669"/>
    <property type="project" value="UniProtKB-KW"/>
</dbReference>
<comment type="caution">
    <text evidence="5">The sequence shown here is derived from an EMBL/GenBank/DDBJ whole genome shotgun (WGS) entry which is preliminary data.</text>
</comment>
<dbReference type="GO" id="GO:0003735">
    <property type="term" value="F:structural constituent of ribosome"/>
    <property type="evidence" value="ECO:0007669"/>
    <property type="project" value="InterPro"/>
</dbReference>
<dbReference type="EMBL" id="JAYMYR010000004">
    <property type="protein sequence ID" value="KAK7369479.1"/>
    <property type="molecule type" value="Genomic_DNA"/>
</dbReference>
<dbReference type="FunFam" id="3.30.1390.10:FF:000001">
    <property type="entry name" value="50S ribosomal protein L7/L12"/>
    <property type="match status" value="1"/>
</dbReference>
<dbReference type="PANTHER" id="PTHR45987:SF11">
    <property type="entry name" value="OS07G0626100 PROTEIN"/>
    <property type="match status" value="1"/>
</dbReference>
<reference evidence="5 6" key="1">
    <citation type="submission" date="2024-01" db="EMBL/GenBank/DDBJ databases">
        <title>The genomes of 5 underutilized Papilionoideae crops provide insights into root nodulation and disease resistanc.</title>
        <authorList>
            <person name="Jiang F."/>
        </authorList>
    </citation>
    <scope>NUCLEOTIDE SEQUENCE [LARGE SCALE GENOMIC DNA]</scope>
    <source>
        <strain evidence="5">JINMINGXINNONG_FW02</strain>
        <tissue evidence="5">Leaves</tissue>
    </source>
</reference>
<evidence type="ECO:0000256" key="1">
    <source>
        <dbReference type="ARBA" id="ARBA00007197"/>
    </source>
</evidence>
<accession>A0AAN9NAC0</accession>
<evidence type="ECO:0000259" key="4">
    <source>
        <dbReference type="Pfam" id="PF00542"/>
    </source>
</evidence>
<protein>
    <recommendedName>
        <fullName evidence="4">Large ribosomal subunit protein bL12 C-terminal domain-containing protein</fullName>
    </recommendedName>
</protein>
<dbReference type="SUPFAM" id="SSF54736">
    <property type="entry name" value="ClpS-like"/>
    <property type="match status" value="1"/>
</dbReference>
<proteinExistence type="inferred from homology"/>
<evidence type="ECO:0000256" key="2">
    <source>
        <dbReference type="ARBA" id="ARBA00022980"/>
    </source>
</evidence>
<dbReference type="InterPro" id="IPR014719">
    <property type="entry name" value="Ribosomal_bL12_C/ClpS-like"/>
</dbReference>
<comment type="similarity">
    <text evidence="1">Belongs to the bacterial ribosomal protein bL12 family.</text>
</comment>
<evidence type="ECO:0000313" key="6">
    <source>
        <dbReference type="Proteomes" id="UP001374584"/>
    </source>
</evidence>
<sequence>MSHHAARCAIRFVNLTRALSTEARGQKVERIANELLHLNRFDRHDFTVLWRLKMGLHRYGAPVAGVLAPSMTAAGSPGSEDSAAAEKTVFDMKLEKYDAAAKIKIIKEVRSFTDLGLKEAKDLVEKVPCVLKKGLTKEEANPIVEKLKELGAAIVLE</sequence>
<dbReference type="InterPro" id="IPR013823">
    <property type="entry name" value="Ribosomal_bL12_C"/>
</dbReference>
<dbReference type="Proteomes" id="UP001374584">
    <property type="component" value="Unassembled WGS sequence"/>
</dbReference>
<gene>
    <name evidence="5" type="ORF">VNO80_11518</name>
</gene>
<keyword evidence="6" id="KW-1185">Reference proteome</keyword>
<dbReference type="GO" id="GO:0003729">
    <property type="term" value="F:mRNA binding"/>
    <property type="evidence" value="ECO:0007669"/>
    <property type="project" value="TreeGrafter"/>
</dbReference>
<feature type="domain" description="Large ribosomal subunit protein bL12 C-terminal" evidence="4">
    <location>
        <begin position="90"/>
        <end position="156"/>
    </location>
</feature>
<dbReference type="GO" id="GO:0005840">
    <property type="term" value="C:ribosome"/>
    <property type="evidence" value="ECO:0007669"/>
    <property type="project" value="UniProtKB-KW"/>
</dbReference>
<keyword evidence="3" id="KW-0687">Ribonucleoprotein</keyword>
<dbReference type="CDD" id="cd00387">
    <property type="entry name" value="Ribosomal_L7_L12"/>
    <property type="match status" value="1"/>
</dbReference>
<keyword evidence="2" id="KW-0689">Ribosomal protein</keyword>
<name>A0AAN9NAC0_PHACN</name>
<dbReference type="AlphaFoldDB" id="A0AAN9NAC0"/>
<dbReference type="InterPro" id="IPR000206">
    <property type="entry name" value="Ribosomal_bL12"/>
</dbReference>
<dbReference type="Pfam" id="PF00542">
    <property type="entry name" value="Ribosomal_L12"/>
    <property type="match status" value="1"/>
</dbReference>
<evidence type="ECO:0000313" key="5">
    <source>
        <dbReference type="EMBL" id="KAK7369479.1"/>
    </source>
</evidence>